<dbReference type="NCBIfam" id="TIGR03347">
    <property type="entry name" value="VI_chp_1"/>
    <property type="match status" value="1"/>
</dbReference>
<dbReference type="AlphaFoldDB" id="A0A0N9VEJ4"/>
<dbReference type="PANTHER" id="PTHR35564:SF4">
    <property type="entry name" value="CYTOPLASMIC PROTEIN"/>
    <property type="match status" value="1"/>
</dbReference>
<sequence>MRAERWWKEASVIDDLAQHPQSYEFIQSVRLLRHAPSAVAKMKWHEDFLFESSFNLNFPISEIESLEIGEKKNSITNLITGLTGIQGVLPYVYTNKVRLLSRQQKQEIKDFINLFNHKLVAQYVESSLSYNLPVLYEISSENYYLKFLHSLNGYVSEHHNDHDLDDYFAEFAGLMQGQNNNAHAVRTILNSIFSQKIEIEEFVEEKFHLDNSQRTSLGSGSSLLGVNTFCGTTIKQINGKINLKIGPLKTKDYLNFLPHQKESIKLKRILQKWCDPTLVIDVCLILDKSEINACQLSSNAKVGLAQGAFLLPKKKKHNEETRYTLMG</sequence>
<proteinExistence type="predicted"/>
<keyword evidence="2" id="KW-1185">Reference proteome</keyword>
<dbReference type="RefSeq" id="WP_054581726.1">
    <property type="nucleotide sequence ID" value="NZ_CP012808.1"/>
</dbReference>
<gene>
    <name evidence="1" type="ORF">AOY20_10035</name>
</gene>
<dbReference type="STRING" id="1324350.AOY20_10035"/>
<organism evidence="1 2">
    <name type="scientific">Acinetobacter equi</name>
    <dbReference type="NCBI Taxonomy" id="1324350"/>
    <lineage>
        <taxon>Bacteria</taxon>
        <taxon>Pseudomonadati</taxon>
        <taxon>Pseudomonadota</taxon>
        <taxon>Gammaproteobacteria</taxon>
        <taxon>Moraxellales</taxon>
        <taxon>Moraxellaceae</taxon>
        <taxon>Acinetobacter</taxon>
    </lineage>
</organism>
<dbReference type="InterPro" id="IPR010732">
    <property type="entry name" value="T6SS_TssG-like"/>
</dbReference>
<accession>A0A0N9VEJ4</accession>
<protein>
    <submittedName>
        <fullName evidence="1">Type VI secretion protein</fullName>
    </submittedName>
</protein>
<dbReference type="Proteomes" id="UP000064939">
    <property type="component" value="Chromosome"/>
</dbReference>
<dbReference type="EMBL" id="CP012808">
    <property type="protein sequence ID" value="ALH95838.1"/>
    <property type="molecule type" value="Genomic_DNA"/>
</dbReference>
<evidence type="ECO:0000313" key="1">
    <source>
        <dbReference type="EMBL" id="ALH95838.1"/>
    </source>
</evidence>
<dbReference type="OrthoDB" id="1523296at2"/>
<dbReference type="Pfam" id="PF06996">
    <property type="entry name" value="T6SS_TssG"/>
    <property type="match status" value="1"/>
</dbReference>
<name>A0A0N9VEJ4_9GAMM</name>
<dbReference type="PANTHER" id="PTHR35564">
    <property type="match status" value="1"/>
</dbReference>
<dbReference type="KEGG" id="aei:AOY20_10035"/>
<reference evidence="1 2" key="1">
    <citation type="journal article" date="2015" name="Int. J. Syst. Evol. Microbiol.">
        <title>Acinetobacter equi sp. nov. isolated from horse faeces.</title>
        <authorList>
            <person name="Poppel M.T."/>
            <person name="Skiebe E."/>
            <person name="Laue M."/>
            <person name="Bergmann H."/>
            <person name="Ebersberger I."/>
            <person name="Garn T."/>
            <person name="Fruth A."/>
            <person name="Baumgardt S."/>
            <person name="Busse H.J."/>
            <person name="Wilharm G."/>
        </authorList>
    </citation>
    <scope>NUCLEOTIDE SEQUENCE [LARGE SCALE GENOMIC DNA]</scope>
    <source>
        <strain evidence="1 2">114</strain>
    </source>
</reference>
<evidence type="ECO:0000313" key="2">
    <source>
        <dbReference type="Proteomes" id="UP000064939"/>
    </source>
</evidence>